<protein>
    <submittedName>
        <fullName evidence="1">Uncharacterized protein</fullName>
    </submittedName>
</protein>
<name>A0A101LVY4_PICGL</name>
<dbReference type="EMBL" id="LKAM01000012">
    <property type="protein sequence ID" value="KUM46344.1"/>
    <property type="molecule type" value="Genomic_DNA"/>
</dbReference>
<organism evidence="1">
    <name type="scientific">Picea glauca</name>
    <name type="common">White spruce</name>
    <name type="synonym">Pinus glauca</name>
    <dbReference type="NCBI Taxonomy" id="3330"/>
    <lineage>
        <taxon>Eukaryota</taxon>
        <taxon>Viridiplantae</taxon>
        <taxon>Streptophyta</taxon>
        <taxon>Embryophyta</taxon>
        <taxon>Tracheophyta</taxon>
        <taxon>Spermatophyta</taxon>
        <taxon>Pinopsida</taxon>
        <taxon>Pinidae</taxon>
        <taxon>Conifers I</taxon>
        <taxon>Pinales</taxon>
        <taxon>Pinaceae</taxon>
        <taxon>Picea</taxon>
    </lineage>
</organism>
<dbReference type="AlphaFoldDB" id="A0A101LVY4"/>
<reference evidence="1" key="1">
    <citation type="journal article" date="2015" name="Genome Biol. Evol.">
        <title>Organellar Genomes of White Spruce (Picea glauca): Assembly and Annotation.</title>
        <authorList>
            <person name="Jackman S.D."/>
            <person name="Warren R.L."/>
            <person name="Gibb E.A."/>
            <person name="Vandervalk B.P."/>
            <person name="Mohamadi H."/>
            <person name="Chu J."/>
            <person name="Raymond A."/>
            <person name="Pleasance S."/>
            <person name="Coope R."/>
            <person name="Wildung M.R."/>
            <person name="Ritland C.E."/>
            <person name="Bousquet J."/>
            <person name="Jones S.J."/>
            <person name="Bohlmann J."/>
            <person name="Birol I."/>
        </authorList>
    </citation>
    <scope>NUCLEOTIDE SEQUENCE [LARGE SCALE GENOMIC DNA]</scope>
    <source>
        <tissue evidence="1">Flushing bud</tissue>
    </source>
</reference>
<gene>
    <name evidence="1" type="ORF">ABT39_MTgene1850</name>
</gene>
<evidence type="ECO:0000313" key="1">
    <source>
        <dbReference type="EMBL" id="KUM46344.1"/>
    </source>
</evidence>
<sequence>MLMPRQLCRRRYGPGFRRRRIRNCNGPGLCRRRIRNCFSPCFHSPLGYLITHHWGSCFHPLGSCFPPGFHLLGNRFITHLWAVVISLPVARRKVRKVGGFI</sequence>
<accession>A0A101LVY4</accession>
<proteinExistence type="predicted"/>
<comment type="caution">
    <text evidence="1">The sequence shown here is derived from an EMBL/GenBank/DDBJ whole genome shotgun (WGS) entry which is preliminary data.</text>
</comment>
<keyword evidence="1" id="KW-0496">Mitochondrion</keyword>
<geneLocation type="mitochondrion" evidence="1"/>